<dbReference type="GO" id="GO:0016020">
    <property type="term" value="C:membrane"/>
    <property type="evidence" value="ECO:0007669"/>
    <property type="project" value="TreeGrafter"/>
</dbReference>
<evidence type="ECO:0000313" key="4">
    <source>
        <dbReference type="Proteomes" id="UP000547458"/>
    </source>
</evidence>
<evidence type="ECO:0000256" key="1">
    <source>
        <dbReference type="SAM" id="Phobius"/>
    </source>
</evidence>
<dbReference type="PANTHER" id="PTHR23028">
    <property type="entry name" value="ACETYLTRANSFERASE"/>
    <property type="match status" value="1"/>
</dbReference>
<gene>
    <name evidence="3" type="ORF">BJ994_001986</name>
</gene>
<name>A0A846RMS0_9MICC</name>
<dbReference type="GO" id="GO:0016747">
    <property type="term" value="F:acyltransferase activity, transferring groups other than amino-acyl groups"/>
    <property type="evidence" value="ECO:0007669"/>
    <property type="project" value="InterPro"/>
</dbReference>
<evidence type="ECO:0000313" key="3">
    <source>
        <dbReference type="EMBL" id="NJC22910.1"/>
    </source>
</evidence>
<feature type="transmembrane region" description="Helical" evidence="1">
    <location>
        <begin position="153"/>
        <end position="170"/>
    </location>
</feature>
<reference evidence="3 4" key="1">
    <citation type="submission" date="2020-03" db="EMBL/GenBank/DDBJ databases">
        <title>Sequencing the genomes of 1000 actinobacteria strains.</title>
        <authorList>
            <person name="Klenk H.-P."/>
        </authorList>
    </citation>
    <scope>NUCLEOTIDE SEQUENCE [LARGE SCALE GENOMIC DNA]</scope>
    <source>
        <strain evidence="3 4">DSM 16403</strain>
    </source>
</reference>
<feature type="transmembrane region" description="Helical" evidence="1">
    <location>
        <begin position="302"/>
        <end position="319"/>
    </location>
</feature>
<feature type="transmembrane region" description="Helical" evidence="1">
    <location>
        <begin position="82"/>
        <end position="107"/>
    </location>
</feature>
<feature type="transmembrane region" description="Helical" evidence="1">
    <location>
        <begin position="127"/>
        <end position="146"/>
    </location>
</feature>
<accession>A0A846RMS0</accession>
<sequence length="344" mass="38823">MEQARFVLGFRQGIDGFRVVAILLLMVGHSNWEWFLDDGGLVSVNLFFTLSGFLVTVTLMEEWRRDGSIDVKSFYARRAIRLYPALIAVTVVGLAMGVSVLGAVLVLSYLSNFAAAMEFDIHPLTHTWSLAAQEQFVLLAPLTLLLVRGRWRIWAGGAIALVMGIWIWRFSYWTSLEESLRWVYNGPGRIDAILIGCLLAMWFYHRGEWKPNRPIVVASWVFLLAYASGFWPPGWSYFTVGMVALQGATAVAVCWAVVQRGTWAANPFVRHTAKISYGLYVWHYPVFRAPAVQALPQPLESMVGWGTAFFVASISYYLLERPISRKFGGRFRRRTVQLPAASLV</sequence>
<dbReference type="Pfam" id="PF01757">
    <property type="entry name" value="Acyl_transf_3"/>
    <property type="match status" value="1"/>
</dbReference>
<dbReference type="InterPro" id="IPR050879">
    <property type="entry name" value="Acyltransferase_3"/>
</dbReference>
<feature type="transmembrane region" description="Helical" evidence="1">
    <location>
        <begin position="41"/>
        <end position="61"/>
    </location>
</feature>
<evidence type="ECO:0000259" key="2">
    <source>
        <dbReference type="Pfam" id="PF01757"/>
    </source>
</evidence>
<dbReference type="Proteomes" id="UP000547458">
    <property type="component" value="Unassembled WGS sequence"/>
</dbReference>
<feature type="domain" description="Acyltransferase 3" evidence="2">
    <location>
        <begin position="12"/>
        <end position="289"/>
    </location>
</feature>
<dbReference type="EMBL" id="JAATJL010000001">
    <property type="protein sequence ID" value="NJC22910.1"/>
    <property type="molecule type" value="Genomic_DNA"/>
</dbReference>
<keyword evidence="1" id="KW-0472">Membrane</keyword>
<feature type="transmembrane region" description="Helical" evidence="1">
    <location>
        <begin position="12"/>
        <end position="29"/>
    </location>
</feature>
<proteinExistence type="predicted"/>
<keyword evidence="1" id="KW-0812">Transmembrane</keyword>
<feature type="transmembrane region" description="Helical" evidence="1">
    <location>
        <begin position="215"/>
        <end position="231"/>
    </location>
</feature>
<dbReference type="RefSeq" id="WP_167993765.1">
    <property type="nucleotide sequence ID" value="NZ_JAATJL010000001.1"/>
</dbReference>
<keyword evidence="4" id="KW-1185">Reference proteome</keyword>
<dbReference type="AlphaFoldDB" id="A0A846RMS0"/>
<dbReference type="InterPro" id="IPR002656">
    <property type="entry name" value="Acyl_transf_3_dom"/>
</dbReference>
<comment type="caution">
    <text evidence="3">The sequence shown here is derived from an EMBL/GenBank/DDBJ whole genome shotgun (WGS) entry which is preliminary data.</text>
</comment>
<organism evidence="3 4">
    <name type="scientific">Arthrobacter pigmenti</name>
    <dbReference type="NCBI Taxonomy" id="271432"/>
    <lineage>
        <taxon>Bacteria</taxon>
        <taxon>Bacillati</taxon>
        <taxon>Actinomycetota</taxon>
        <taxon>Actinomycetes</taxon>
        <taxon>Micrococcales</taxon>
        <taxon>Micrococcaceae</taxon>
        <taxon>Arthrobacter</taxon>
    </lineage>
</organism>
<keyword evidence="1" id="KW-1133">Transmembrane helix</keyword>
<protein>
    <submittedName>
        <fullName evidence="3">Peptidoglycan/LPS O-acetylase OafA/YrhL</fullName>
    </submittedName>
</protein>
<feature type="transmembrane region" description="Helical" evidence="1">
    <location>
        <begin position="182"/>
        <end position="203"/>
    </location>
</feature>
<dbReference type="GO" id="GO:0009103">
    <property type="term" value="P:lipopolysaccharide biosynthetic process"/>
    <property type="evidence" value="ECO:0007669"/>
    <property type="project" value="TreeGrafter"/>
</dbReference>
<dbReference type="PANTHER" id="PTHR23028:SF53">
    <property type="entry name" value="ACYL_TRANSF_3 DOMAIN-CONTAINING PROTEIN"/>
    <property type="match status" value="1"/>
</dbReference>